<reference evidence="8 9" key="1">
    <citation type="submission" date="2015-09" db="EMBL/GenBank/DDBJ databases">
        <title>Sorangium comparison.</title>
        <authorList>
            <person name="Zaburannyi N."/>
            <person name="Bunk B."/>
            <person name="Overmann J."/>
            <person name="Mueller R."/>
        </authorList>
    </citation>
    <scope>NUCLEOTIDE SEQUENCE [LARGE SCALE GENOMIC DNA]</scope>
    <source>
        <strain evidence="8 9">So ceGT47</strain>
    </source>
</reference>
<dbReference type="AlphaFoldDB" id="A0A4P2Q1W8"/>
<dbReference type="InterPro" id="IPR001128">
    <property type="entry name" value="Cyt_P450"/>
</dbReference>
<keyword evidence="4 7" id="KW-0560">Oxidoreductase</keyword>
<accession>A0A4P2Q1W8</accession>
<evidence type="ECO:0000256" key="5">
    <source>
        <dbReference type="ARBA" id="ARBA00023004"/>
    </source>
</evidence>
<evidence type="ECO:0000256" key="3">
    <source>
        <dbReference type="ARBA" id="ARBA00022723"/>
    </source>
</evidence>
<dbReference type="PANTHER" id="PTHR46696">
    <property type="entry name" value="P450, PUTATIVE (EUROFUNG)-RELATED"/>
    <property type="match status" value="1"/>
</dbReference>
<keyword evidence="2 7" id="KW-0349">Heme</keyword>
<evidence type="ECO:0000256" key="2">
    <source>
        <dbReference type="ARBA" id="ARBA00022617"/>
    </source>
</evidence>
<dbReference type="SUPFAM" id="SSF48264">
    <property type="entry name" value="Cytochrome P450"/>
    <property type="match status" value="1"/>
</dbReference>
<keyword evidence="6 7" id="KW-0503">Monooxygenase</keyword>
<dbReference type="InterPro" id="IPR036396">
    <property type="entry name" value="Cyt_P450_sf"/>
</dbReference>
<dbReference type="PRINTS" id="PR00359">
    <property type="entry name" value="BP450"/>
</dbReference>
<proteinExistence type="inferred from homology"/>
<dbReference type="InterPro" id="IPR017972">
    <property type="entry name" value="Cyt_P450_CS"/>
</dbReference>
<organism evidence="8 9">
    <name type="scientific">Sorangium cellulosum</name>
    <name type="common">Polyangium cellulosum</name>
    <dbReference type="NCBI Taxonomy" id="56"/>
    <lineage>
        <taxon>Bacteria</taxon>
        <taxon>Pseudomonadati</taxon>
        <taxon>Myxococcota</taxon>
        <taxon>Polyangia</taxon>
        <taxon>Polyangiales</taxon>
        <taxon>Polyangiaceae</taxon>
        <taxon>Sorangium</taxon>
    </lineage>
</organism>
<evidence type="ECO:0000256" key="4">
    <source>
        <dbReference type="ARBA" id="ARBA00023002"/>
    </source>
</evidence>
<dbReference type="FunFam" id="1.10.630.10:FF:000018">
    <property type="entry name" value="Cytochrome P450 monooxygenase"/>
    <property type="match status" value="1"/>
</dbReference>
<evidence type="ECO:0000256" key="1">
    <source>
        <dbReference type="ARBA" id="ARBA00010617"/>
    </source>
</evidence>
<dbReference type="RefSeq" id="WP_129348323.1">
    <property type="nucleotide sequence ID" value="NZ_CP012670.1"/>
</dbReference>
<dbReference type="GO" id="GO:0020037">
    <property type="term" value="F:heme binding"/>
    <property type="evidence" value="ECO:0007669"/>
    <property type="project" value="InterPro"/>
</dbReference>
<dbReference type="Pfam" id="PF00067">
    <property type="entry name" value="p450"/>
    <property type="match status" value="1"/>
</dbReference>
<dbReference type="Proteomes" id="UP000295781">
    <property type="component" value="Chromosome"/>
</dbReference>
<sequence>MSQSSPSRALDIQFDPLSLEFTEDPQRFYAPMRERAPVYYYEPGRFWVLTRYADIDALTRDPRFTIDPRAWRYPQPPAYPRGSELEKIFDHNPFHSSVENHLRIRRLVAPSFSARAVAQLERHTRALFDELLARARADERDVIDFAAELAHPLPIRVIAGIFGVPREHQEAFGRWGYAILQQILLRLMAPHRLAETMDVAERGVGMMREIIADRRRRPGDDLLTQLIQAQEAGDRLTEDELVSLVTIIIAAGTDTTVHALNFALYNLLRHEDQRRLVQRDPSLLSGAMDELMRYDSSSKAAIPRFALEDLTIRGQPIQKGDLVNGYVGAAMHDPEVWPDADRLDVTRDPSATLSFGRGAHHCLGAHLVRLEGRVALGTLLERYPEMRLEAPPVYEYKHPIHRSMSSLKVRLRG</sequence>
<dbReference type="GO" id="GO:0016705">
    <property type="term" value="F:oxidoreductase activity, acting on paired donors, with incorporation or reduction of molecular oxygen"/>
    <property type="evidence" value="ECO:0007669"/>
    <property type="project" value="InterPro"/>
</dbReference>
<keyword evidence="5 7" id="KW-0408">Iron</keyword>
<dbReference type="GO" id="GO:0004497">
    <property type="term" value="F:monooxygenase activity"/>
    <property type="evidence" value="ECO:0007669"/>
    <property type="project" value="UniProtKB-KW"/>
</dbReference>
<dbReference type="PROSITE" id="PS00086">
    <property type="entry name" value="CYTOCHROME_P450"/>
    <property type="match status" value="1"/>
</dbReference>
<dbReference type="Gene3D" id="1.10.630.10">
    <property type="entry name" value="Cytochrome P450"/>
    <property type="match status" value="1"/>
</dbReference>
<dbReference type="PANTHER" id="PTHR46696:SF1">
    <property type="entry name" value="CYTOCHROME P450 YJIB-RELATED"/>
    <property type="match status" value="1"/>
</dbReference>
<comment type="similarity">
    <text evidence="1 7">Belongs to the cytochrome P450 family.</text>
</comment>
<keyword evidence="3 7" id="KW-0479">Metal-binding</keyword>
<dbReference type="EMBL" id="CP012670">
    <property type="protein sequence ID" value="AUX23277.1"/>
    <property type="molecule type" value="Genomic_DNA"/>
</dbReference>
<evidence type="ECO:0000256" key="6">
    <source>
        <dbReference type="ARBA" id="ARBA00023033"/>
    </source>
</evidence>
<dbReference type="OrthoDB" id="4511384at2"/>
<evidence type="ECO:0000313" key="8">
    <source>
        <dbReference type="EMBL" id="AUX23277.1"/>
    </source>
</evidence>
<name>A0A4P2Q1W8_SORCE</name>
<gene>
    <name evidence="8" type="ORF">SOCEGT47_038000</name>
</gene>
<dbReference type="InterPro" id="IPR002397">
    <property type="entry name" value="Cyt_P450_B"/>
</dbReference>
<dbReference type="GO" id="GO:0005506">
    <property type="term" value="F:iron ion binding"/>
    <property type="evidence" value="ECO:0007669"/>
    <property type="project" value="InterPro"/>
</dbReference>
<protein>
    <submittedName>
        <fullName evidence="8">Cytochrome P450</fullName>
    </submittedName>
</protein>
<evidence type="ECO:0000256" key="7">
    <source>
        <dbReference type="RuleBase" id="RU000461"/>
    </source>
</evidence>
<evidence type="ECO:0000313" key="9">
    <source>
        <dbReference type="Proteomes" id="UP000295781"/>
    </source>
</evidence>
<dbReference type="PRINTS" id="PR00385">
    <property type="entry name" value="P450"/>
</dbReference>